<organism evidence="2 3">
    <name type="scientific">candidate division WOR-3 bacterium 4484_100</name>
    <dbReference type="NCBI Taxonomy" id="1936077"/>
    <lineage>
        <taxon>Bacteria</taxon>
        <taxon>Bacteria division WOR-3</taxon>
    </lineage>
</organism>
<dbReference type="AlphaFoldDB" id="A0A1V4QG99"/>
<feature type="domain" description="Transposase IS200-like" evidence="1">
    <location>
        <begin position="9"/>
        <end position="123"/>
    </location>
</feature>
<evidence type="ECO:0000259" key="1">
    <source>
        <dbReference type="SMART" id="SM01321"/>
    </source>
</evidence>
<dbReference type="EMBL" id="MUKB01000018">
    <property type="protein sequence ID" value="OPX18389.1"/>
    <property type="molecule type" value="Genomic_DNA"/>
</dbReference>
<dbReference type="SMART" id="SM01321">
    <property type="entry name" value="Y1_Tnp"/>
    <property type="match status" value="1"/>
</dbReference>
<name>A0A1V4QG99_UNCW3</name>
<evidence type="ECO:0000313" key="2">
    <source>
        <dbReference type="EMBL" id="OPX18389.1"/>
    </source>
</evidence>
<gene>
    <name evidence="2" type="ORF">BXT86_01475</name>
</gene>
<dbReference type="SUPFAM" id="SSF143422">
    <property type="entry name" value="Transposase IS200-like"/>
    <property type="match status" value="1"/>
</dbReference>
<sequence>MPRQPRLKGKGLYHHIYAWGNNRNAIFKDTKHYKQYLDFLKDYTSYYKIKVIAYALMKWHVHLFLFDPSGKVSELMKCLHGGYAKFFNRILSRVGHVFGERFNNRVVQLNNYGLWLSRYIHRQPIEAGLVKDPKDYPWISYRVYIGLAPKGFLAPEVILDQFGRGKDAYQRYQNFVLGVEVGPVDWDESSDLITGDEKFVKDIRGLINDKDDEEFDEDLLEVLSKRLKVKTDLLLNPTGRTMRRLRHKAFVMLQKKYGLSATQIARIFKVSTMAVVKVLKRCRY</sequence>
<dbReference type="Proteomes" id="UP000191663">
    <property type="component" value="Unassembled WGS sequence"/>
</dbReference>
<dbReference type="PANTHER" id="PTHR34322">
    <property type="entry name" value="TRANSPOSASE, Y1_TNP DOMAIN-CONTAINING"/>
    <property type="match status" value="1"/>
</dbReference>
<dbReference type="Pfam" id="PF01797">
    <property type="entry name" value="Y1_Tnp"/>
    <property type="match status" value="1"/>
</dbReference>
<accession>A0A1V4QG99</accession>
<reference evidence="3" key="1">
    <citation type="submission" date="2017-01" db="EMBL/GenBank/DDBJ databases">
        <title>Novel pathways for hydrocarbon cycling and metabolic interdependencies in hydrothermal sediment communities.</title>
        <authorList>
            <person name="Dombrowski N."/>
            <person name="Seitz K."/>
            <person name="Teske A."/>
            <person name="Baker B."/>
        </authorList>
    </citation>
    <scope>NUCLEOTIDE SEQUENCE [LARGE SCALE GENOMIC DNA]</scope>
</reference>
<proteinExistence type="predicted"/>
<evidence type="ECO:0000313" key="3">
    <source>
        <dbReference type="Proteomes" id="UP000191663"/>
    </source>
</evidence>
<dbReference type="Gene3D" id="3.30.70.1290">
    <property type="entry name" value="Transposase IS200-like"/>
    <property type="match status" value="1"/>
</dbReference>
<dbReference type="PANTHER" id="PTHR34322:SF2">
    <property type="entry name" value="TRANSPOSASE IS200-LIKE DOMAIN-CONTAINING PROTEIN"/>
    <property type="match status" value="1"/>
</dbReference>
<dbReference type="InterPro" id="IPR036515">
    <property type="entry name" value="Transposase_17_sf"/>
</dbReference>
<comment type="caution">
    <text evidence="2">The sequence shown here is derived from an EMBL/GenBank/DDBJ whole genome shotgun (WGS) entry which is preliminary data.</text>
</comment>
<dbReference type="InterPro" id="IPR002686">
    <property type="entry name" value="Transposase_17"/>
</dbReference>
<dbReference type="GO" id="GO:0004803">
    <property type="term" value="F:transposase activity"/>
    <property type="evidence" value="ECO:0007669"/>
    <property type="project" value="InterPro"/>
</dbReference>
<dbReference type="GO" id="GO:0006313">
    <property type="term" value="P:DNA transposition"/>
    <property type="evidence" value="ECO:0007669"/>
    <property type="project" value="InterPro"/>
</dbReference>
<dbReference type="GO" id="GO:0003677">
    <property type="term" value="F:DNA binding"/>
    <property type="evidence" value="ECO:0007669"/>
    <property type="project" value="InterPro"/>
</dbReference>
<protein>
    <recommendedName>
        <fullName evidence="1">Transposase IS200-like domain-containing protein</fullName>
    </recommendedName>
</protein>